<dbReference type="Gene3D" id="1.10.357.10">
    <property type="entry name" value="Tetracycline Repressor, domain 2"/>
    <property type="match status" value="1"/>
</dbReference>
<keyword evidence="1 2" id="KW-0238">DNA-binding</keyword>
<evidence type="ECO:0000313" key="5">
    <source>
        <dbReference type="Proteomes" id="UP000193010"/>
    </source>
</evidence>
<evidence type="ECO:0000313" key="4">
    <source>
        <dbReference type="EMBL" id="ORV51466.1"/>
    </source>
</evidence>
<proteinExistence type="predicted"/>
<dbReference type="PROSITE" id="PS50977">
    <property type="entry name" value="HTH_TETR_2"/>
    <property type="match status" value="1"/>
</dbReference>
<keyword evidence="5" id="KW-1185">Reference proteome</keyword>
<gene>
    <name evidence="4" type="ORF">AWC05_26855</name>
</gene>
<name>A0A1X1U3T8_MYCFL</name>
<dbReference type="STRING" id="292462.AWC05_26855"/>
<dbReference type="GO" id="GO:0003677">
    <property type="term" value="F:DNA binding"/>
    <property type="evidence" value="ECO:0007669"/>
    <property type="project" value="UniProtKB-UniRule"/>
</dbReference>
<dbReference type="InterPro" id="IPR009057">
    <property type="entry name" value="Homeodomain-like_sf"/>
</dbReference>
<dbReference type="Pfam" id="PF17940">
    <property type="entry name" value="TetR_C_31"/>
    <property type="match status" value="1"/>
</dbReference>
<dbReference type="InterPro" id="IPR041583">
    <property type="entry name" value="TetR_C_31"/>
</dbReference>
<reference evidence="4 5" key="1">
    <citation type="submission" date="2016-01" db="EMBL/GenBank/DDBJ databases">
        <title>The new phylogeny of the genus Mycobacterium.</title>
        <authorList>
            <person name="Tarcisio F."/>
            <person name="Conor M."/>
            <person name="Antonella G."/>
            <person name="Elisabetta G."/>
            <person name="Giulia F.S."/>
            <person name="Sara T."/>
            <person name="Anna F."/>
            <person name="Clotilde B."/>
            <person name="Roberto B."/>
            <person name="Veronica D.S."/>
            <person name="Fabio R."/>
            <person name="Monica P."/>
            <person name="Olivier J."/>
            <person name="Enrico T."/>
            <person name="Nicola S."/>
        </authorList>
    </citation>
    <scope>NUCLEOTIDE SEQUENCE [LARGE SCALE GENOMIC DNA]</scope>
    <source>
        <strain evidence="4 5">DSM 44852</strain>
    </source>
</reference>
<dbReference type="Proteomes" id="UP000193010">
    <property type="component" value="Unassembled WGS sequence"/>
</dbReference>
<accession>A0A1X1U3T8</accession>
<dbReference type="InterPro" id="IPR001647">
    <property type="entry name" value="HTH_TetR"/>
</dbReference>
<protein>
    <recommendedName>
        <fullName evidence="3">HTH tetR-type domain-containing protein</fullName>
    </recommendedName>
</protein>
<evidence type="ECO:0000256" key="1">
    <source>
        <dbReference type="ARBA" id="ARBA00023125"/>
    </source>
</evidence>
<feature type="DNA-binding region" description="H-T-H motif" evidence="2">
    <location>
        <begin position="31"/>
        <end position="50"/>
    </location>
</feature>
<comment type="caution">
    <text evidence="4">The sequence shown here is derived from an EMBL/GenBank/DDBJ whole genome shotgun (WGS) entry which is preliminary data.</text>
</comment>
<sequence>MRRKPNADQRRRDLCDAAIELLAEDGARGLTHLRVDRRAGVADGTTSFYYQTRSALLRGATDRVVQLDVADFTAAMNEAKTATDNKTESLLSRLAEQAMRTGVEPERSRARARFELLMVAARDPELGAVFGDLMDRFVAISEEAVAQLQPADRPPDRELIEKQAFAVVTFLGGFLFRLANGLAGLDSAEQLEGYLHGVIAGVAAEHARIPGKGGRRATRA</sequence>
<organism evidence="4 5">
    <name type="scientific">Mycobacterium florentinum</name>
    <dbReference type="NCBI Taxonomy" id="292462"/>
    <lineage>
        <taxon>Bacteria</taxon>
        <taxon>Bacillati</taxon>
        <taxon>Actinomycetota</taxon>
        <taxon>Actinomycetes</taxon>
        <taxon>Mycobacteriales</taxon>
        <taxon>Mycobacteriaceae</taxon>
        <taxon>Mycobacterium</taxon>
        <taxon>Mycobacterium simiae complex</taxon>
    </lineage>
</organism>
<dbReference type="SUPFAM" id="SSF46689">
    <property type="entry name" value="Homeodomain-like"/>
    <property type="match status" value="1"/>
</dbReference>
<dbReference type="OrthoDB" id="7506349at2"/>
<dbReference type="AlphaFoldDB" id="A0A1X1U3T8"/>
<feature type="domain" description="HTH tetR-type" evidence="3">
    <location>
        <begin position="8"/>
        <end position="68"/>
    </location>
</feature>
<evidence type="ECO:0000259" key="3">
    <source>
        <dbReference type="PROSITE" id="PS50977"/>
    </source>
</evidence>
<dbReference type="EMBL" id="LQOV01000018">
    <property type="protein sequence ID" value="ORV51466.1"/>
    <property type="molecule type" value="Genomic_DNA"/>
</dbReference>
<evidence type="ECO:0000256" key="2">
    <source>
        <dbReference type="PROSITE-ProRule" id="PRU00335"/>
    </source>
</evidence>